<organism evidence="2">
    <name type="scientific">bioreactor metagenome</name>
    <dbReference type="NCBI Taxonomy" id="1076179"/>
    <lineage>
        <taxon>unclassified sequences</taxon>
        <taxon>metagenomes</taxon>
        <taxon>ecological metagenomes</taxon>
    </lineage>
</organism>
<gene>
    <name evidence="2" type="ORF">SDC9_192719</name>
</gene>
<accession>A0A645I313</accession>
<sequence length="112" mass="12652">MALLFLLLAGLGLLLVAWMLFGSSHLKYKSGMYEVVPGLKIPRPEGQGQHGTAWWMPESRYPKAFGAATLDEDAPIFRELILANVPEREKIERRNTPYESESECSRPDCRSN</sequence>
<feature type="compositionally biased region" description="Basic and acidic residues" evidence="1">
    <location>
        <begin position="103"/>
        <end position="112"/>
    </location>
</feature>
<evidence type="ECO:0000256" key="1">
    <source>
        <dbReference type="SAM" id="MobiDB-lite"/>
    </source>
</evidence>
<dbReference type="AlphaFoldDB" id="A0A645I313"/>
<dbReference type="EMBL" id="VSSQ01104820">
    <property type="protein sequence ID" value="MPN45152.1"/>
    <property type="molecule type" value="Genomic_DNA"/>
</dbReference>
<name>A0A645I313_9ZZZZ</name>
<comment type="caution">
    <text evidence="2">The sequence shown here is derived from an EMBL/GenBank/DDBJ whole genome shotgun (WGS) entry which is preliminary data.</text>
</comment>
<protein>
    <submittedName>
        <fullName evidence="2">Uncharacterized protein</fullName>
    </submittedName>
</protein>
<evidence type="ECO:0000313" key="2">
    <source>
        <dbReference type="EMBL" id="MPN45152.1"/>
    </source>
</evidence>
<feature type="region of interest" description="Disordered" evidence="1">
    <location>
        <begin position="92"/>
        <end position="112"/>
    </location>
</feature>
<proteinExistence type="predicted"/>
<reference evidence="2" key="1">
    <citation type="submission" date="2019-08" db="EMBL/GenBank/DDBJ databases">
        <authorList>
            <person name="Kucharzyk K."/>
            <person name="Murdoch R.W."/>
            <person name="Higgins S."/>
            <person name="Loffler F."/>
        </authorList>
    </citation>
    <scope>NUCLEOTIDE SEQUENCE</scope>
</reference>